<reference evidence="2 3" key="1">
    <citation type="journal article" date="2018" name="BMC Genomics">
        <title>Genomic evidence for intraspecific hybridization in a clonal and extremely halotolerant yeast.</title>
        <authorList>
            <person name="Gostincar C."/>
            <person name="Stajich J.E."/>
            <person name="Zupancic J."/>
            <person name="Zalar P."/>
            <person name="Gunde-Cimerman N."/>
        </authorList>
    </citation>
    <scope>NUCLEOTIDE SEQUENCE [LARGE SCALE GENOMIC DNA]</scope>
    <source>
        <strain evidence="2 3">EXF-562</strain>
    </source>
</reference>
<comment type="caution">
    <text evidence="2">The sequence shown here is derived from an EMBL/GenBank/DDBJ whole genome shotgun (WGS) entry which is preliminary data.</text>
</comment>
<dbReference type="AlphaFoldDB" id="A0A3M7HWS1"/>
<dbReference type="VEuPathDB" id="FungiDB:BTJ68_05238"/>
<dbReference type="Proteomes" id="UP000280598">
    <property type="component" value="Unassembled WGS sequence"/>
</dbReference>
<feature type="region of interest" description="Disordered" evidence="1">
    <location>
        <begin position="1"/>
        <end position="36"/>
    </location>
</feature>
<name>A0A3M7HWS1_HORWE</name>
<accession>A0A3M7HWS1</accession>
<sequence length="220" mass="23733">MSKRGFDDMAAGGDTTGDNDVKPAIPVDEEQYETDRVEPYDASVKEILPHSPVYTEDFEKLDKGVADLIRLLADPIQEAKFRNGVVNGLLDEISDRTKGGFQEDVRVAFIGGMKAGKSALINSLLSIGMIARQGDAGGSCTWVVQDARLVRTGSCKIRCVNIPQAVIVASPMSQFPFVGLVEWVSRSPYVLSSSFGLVTLGLLGCPISMKGCDHGRFQFG</sequence>
<dbReference type="InterPro" id="IPR027417">
    <property type="entry name" value="P-loop_NTPase"/>
</dbReference>
<organism evidence="2 3">
    <name type="scientific">Hortaea werneckii</name>
    <name type="common">Black yeast</name>
    <name type="synonym">Cladosporium werneckii</name>
    <dbReference type="NCBI Taxonomy" id="91943"/>
    <lineage>
        <taxon>Eukaryota</taxon>
        <taxon>Fungi</taxon>
        <taxon>Dikarya</taxon>
        <taxon>Ascomycota</taxon>
        <taxon>Pezizomycotina</taxon>
        <taxon>Dothideomycetes</taxon>
        <taxon>Dothideomycetidae</taxon>
        <taxon>Mycosphaerellales</taxon>
        <taxon>Teratosphaeriaceae</taxon>
        <taxon>Hortaea</taxon>
    </lineage>
</organism>
<evidence type="ECO:0000256" key="1">
    <source>
        <dbReference type="SAM" id="MobiDB-lite"/>
    </source>
</evidence>
<evidence type="ECO:0000313" key="2">
    <source>
        <dbReference type="EMBL" id="RMZ17678.1"/>
    </source>
</evidence>
<proteinExistence type="predicted"/>
<dbReference type="SUPFAM" id="SSF52540">
    <property type="entry name" value="P-loop containing nucleoside triphosphate hydrolases"/>
    <property type="match status" value="1"/>
</dbReference>
<dbReference type="EMBL" id="QWIS01000003">
    <property type="protein sequence ID" value="RMZ17678.1"/>
    <property type="molecule type" value="Genomic_DNA"/>
</dbReference>
<evidence type="ECO:0000313" key="3">
    <source>
        <dbReference type="Proteomes" id="UP000280598"/>
    </source>
</evidence>
<dbReference type="Gene3D" id="3.40.50.300">
    <property type="entry name" value="P-loop containing nucleotide triphosphate hydrolases"/>
    <property type="match status" value="1"/>
</dbReference>
<feature type="compositionally biased region" description="Low complexity" evidence="1">
    <location>
        <begin position="8"/>
        <end position="18"/>
    </location>
</feature>
<protein>
    <submittedName>
        <fullName evidence="2">Uncharacterized protein</fullName>
    </submittedName>
</protein>
<gene>
    <name evidence="2" type="ORF">D0860_00355</name>
</gene>